<dbReference type="GO" id="GO:0007204">
    <property type="term" value="P:positive regulation of cytosolic calcium ion concentration"/>
    <property type="evidence" value="ECO:0007669"/>
    <property type="project" value="TreeGrafter"/>
</dbReference>
<dbReference type="PROSITE" id="PS00237">
    <property type="entry name" value="G_PROTEIN_RECEP_F1_1"/>
    <property type="match status" value="1"/>
</dbReference>
<keyword evidence="8 9" id="KW-0807">Transducer</keyword>
<evidence type="ECO:0000256" key="4">
    <source>
        <dbReference type="ARBA" id="ARBA00022989"/>
    </source>
</evidence>
<keyword evidence="4 11" id="KW-1133">Transmembrane helix</keyword>
<evidence type="ECO:0000256" key="8">
    <source>
        <dbReference type="ARBA" id="ARBA00023224"/>
    </source>
</evidence>
<feature type="transmembrane region" description="Helical" evidence="11">
    <location>
        <begin position="86"/>
        <end position="105"/>
    </location>
</feature>
<dbReference type="GO" id="GO:0060326">
    <property type="term" value="P:cell chemotaxis"/>
    <property type="evidence" value="ECO:0007669"/>
    <property type="project" value="TreeGrafter"/>
</dbReference>
<feature type="region of interest" description="Disordered" evidence="10">
    <location>
        <begin position="343"/>
        <end position="372"/>
    </location>
</feature>
<evidence type="ECO:0000256" key="1">
    <source>
        <dbReference type="ARBA" id="ARBA00004651"/>
    </source>
</evidence>
<keyword evidence="6 11" id="KW-0472">Membrane</keyword>
<evidence type="ECO:0000256" key="5">
    <source>
        <dbReference type="ARBA" id="ARBA00023040"/>
    </source>
</evidence>
<dbReference type="PRINTS" id="PR00657">
    <property type="entry name" value="CCCHEMOKINER"/>
</dbReference>
<feature type="transmembrane region" description="Helical" evidence="11">
    <location>
        <begin position="125"/>
        <end position="143"/>
    </location>
</feature>
<dbReference type="GO" id="GO:0009897">
    <property type="term" value="C:external side of plasma membrane"/>
    <property type="evidence" value="ECO:0007669"/>
    <property type="project" value="TreeGrafter"/>
</dbReference>
<keyword evidence="3 9" id="KW-0812">Transmembrane</keyword>
<feature type="domain" description="G-protein coupled receptors family 1 profile" evidence="12">
    <location>
        <begin position="65"/>
        <end position="316"/>
    </location>
</feature>
<evidence type="ECO:0000256" key="2">
    <source>
        <dbReference type="ARBA" id="ARBA00022475"/>
    </source>
</evidence>
<dbReference type="Gene3D" id="1.20.1070.10">
    <property type="entry name" value="Rhodopsin 7-helix transmembrane proteins"/>
    <property type="match status" value="1"/>
</dbReference>
<reference evidence="13" key="1">
    <citation type="submission" date="2020-02" db="EMBL/GenBank/DDBJ databases">
        <authorList>
            <person name="Liu W."/>
            <person name="Zhang Q."/>
            <person name="Song H."/>
            <person name="Xiang R."/>
            <person name="Sun Z."/>
            <person name="Liu Y."/>
        </authorList>
    </citation>
    <scope>NUCLEOTIDE SEQUENCE</scope>
</reference>
<evidence type="ECO:0000256" key="7">
    <source>
        <dbReference type="ARBA" id="ARBA00023170"/>
    </source>
</evidence>
<evidence type="ECO:0000256" key="9">
    <source>
        <dbReference type="RuleBase" id="RU000688"/>
    </source>
</evidence>
<dbReference type="InterPro" id="IPR050119">
    <property type="entry name" value="CCR1-9-like"/>
</dbReference>
<protein>
    <submittedName>
        <fullName evidence="13">CXCR1</fullName>
    </submittedName>
</protein>
<evidence type="ECO:0000259" key="12">
    <source>
        <dbReference type="PROSITE" id="PS50262"/>
    </source>
</evidence>
<dbReference type="InterPro" id="IPR000355">
    <property type="entry name" value="Chemokine_rcpt"/>
</dbReference>
<dbReference type="InterPro" id="IPR017452">
    <property type="entry name" value="GPCR_Rhodpsn_7TM"/>
</dbReference>
<comment type="subcellular location">
    <subcellularLocation>
        <location evidence="1">Cell membrane</location>
        <topology evidence="1">Multi-pass membrane protein</topology>
    </subcellularLocation>
</comment>
<dbReference type="InterPro" id="IPR000276">
    <property type="entry name" value="GPCR_Rhodpsn"/>
</dbReference>
<keyword evidence="7 9" id="KW-0675">Receptor</keyword>
<dbReference type="GO" id="GO:0006955">
    <property type="term" value="P:immune response"/>
    <property type="evidence" value="ECO:0007669"/>
    <property type="project" value="TreeGrafter"/>
</dbReference>
<evidence type="ECO:0000256" key="3">
    <source>
        <dbReference type="ARBA" id="ARBA00022692"/>
    </source>
</evidence>
<feature type="transmembrane region" description="Helical" evidence="11">
    <location>
        <begin position="53"/>
        <end position="74"/>
    </location>
</feature>
<evidence type="ECO:0000256" key="11">
    <source>
        <dbReference type="SAM" id="Phobius"/>
    </source>
</evidence>
<dbReference type="CDD" id="cd14984">
    <property type="entry name" value="7tmA_Chemokine_R"/>
    <property type="match status" value="1"/>
</dbReference>
<dbReference type="PRINTS" id="PR00237">
    <property type="entry name" value="GPCRRHODOPSN"/>
</dbReference>
<feature type="transmembrane region" description="Helical" evidence="11">
    <location>
        <begin position="164"/>
        <end position="185"/>
    </location>
</feature>
<feature type="transmembrane region" description="Helical" evidence="11">
    <location>
        <begin position="220"/>
        <end position="241"/>
    </location>
</feature>
<dbReference type="GO" id="GO:0016493">
    <property type="term" value="F:C-C chemokine receptor activity"/>
    <property type="evidence" value="ECO:0007669"/>
    <property type="project" value="TreeGrafter"/>
</dbReference>
<evidence type="ECO:0000256" key="6">
    <source>
        <dbReference type="ARBA" id="ARBA00023136"/>
    </source>
</evidence>
<accession>A0A7T0IG34</accession>
<dbReference type="AlphaFoldDB" id="A0A7T0IG34"/>
<dbReference type="EMBL" id="MT019903">
    <property type="protein sequence ID" value="QPK40786.1"/>
    <property type="molecule type" value="mRNA"/>
</dbReference>
<dbReference type="GO" id="GO:0019722">
    <property type="term" value="P:calcium-mediated signaling"/>
    <property type="evidence" value="ECO:0007669"/>
    <property type="project" value="TreeGrafter"/>
</dbReference>
<evidence type="ECO:0000313" key="13">
    <source>
        <dbReference type="EMBL" id="QPK40786.1"/>
    </source>
</evidence>
<proteinExistence type="evidence at transcript level"/>
<dbReference type="GO" id="GO:0019957">
    <property type="term" value="F:C-C chemokine binding"/>
    <property type="evidence" value="ECO:0007669"/>
    <property type="project" value="TreeGrafter"/>
</dbReference>
<name>A0A7T0IG34_LETCA</name>
<keyword evidence="5 9" id="KW-0297">G-protein coupled receptor</keyword>
<feature type="compositionally biased region" description="Polar residues" evidence="10">
    <location>
        <begin position="347"/>
        <end position="372"/>
    </location>
</feature>
<feature type="transmembrane region" description="Helical" evidence="11">
    <location>
        <begin position="253"/>
        <end position="276"/>
    </location>
</feature>
<feature type="transmembrane region" description="Helical" evidence="11">
    <location>
        <begin position="303"/>
        <end position="321"/>
    </location>
</feature>
<comment type="similarity">
    <text evidence="9">Belongs to the G-protein coupled receptor 1 family.</text>
</comment>
<evidence type="ECO:0000256" key="10">
    <source>
        <dbReference type="SAM" id="MobiDB-lite"/>
    </source>
</evidence>
<dbReference type="PANTHER" id="PTHR10489:SF932">
    <property type="entry name" value="G-PROTEIN COUPLED RECEPTORS FAMILY 1 PROFILE DOMAIN-CONTAINING PROTEIN"/>
    <property type="match status" value="1"/>
</dbReference>
<dbReference type="PANTHER" id="PTHR10489">
    <property type="entry name" value="CELL ADHESION MOLECULE"/>
    <property type="match status" value="1"/>
</dbReference>
<keyword evidence="2" id="KW-1003">Cell membrane</keyword>
<dbReference type="SUPFAM" id="SSF81321">
    <property type="entry name" value="Family A G protein-coupled receptor-like"/>
    <property type="match status" value="1"/>
</dbReference>
<dbReference type="Pfam" id="PF00001">
    <property type="entry name" value="7tm_1"/>
    <property type="match status" value="1"/>
</dbReference>
<organism evidence="13">
    <name type="scientific">Lethenteron camtschaticum</name>
    <name type="common">Japanese lamprey</name>
    <name type="synonym">Lampetra japonica</name>
    <dbReference type="NCBI Taxonomy" id="980415"/>
    <lineage>
        <taxon>Eukaryota</taxon>
        <taxon>Metazoa</taxon>
        <taxon>Chordata</taxon>
        <taxon>Craniata</taxon>
        <taxon>Vertebrata</taxon>
        <taxon>Cyclostomata</taxon>
        <taxon>Hyperoartia</taxon>
        <taxon>Petromyzontiformes</taxon>
        <taxon>Petromyzontidae</taxon>
        <taxon>Lethenteron</taxon>
    </lineage>
</organism>
<sequence>MGGDVTQSTTDDMLTVTTEYMSTEDNGSDYASGRSGTSCNFDAEELSKTLLPIIYSIVFILAFIGNALVILILVKYKRYKEVTNFYLLNLAIADLIFAATMPFWAHESANGTWIFGNIMCKLVTAFYSVNFYSGIFLLVCMSIDRFNAVVLATKFNKIRRLQNVKYICAFVWGFASSLSIFDIVLCQAQSFDDGITITCGHNIDSNILDWKLGLAIVQNIFGFLIPFIIMLSCYSSITITLMHTKNYKKLKAFYVILAVVLAFFFCWLPFNVIMFIEAYLGYNDAMTCEAQTSLMYAKQAAEGIAFSHCCLNPFLYAFIGIKFKNDFMRLLSEVRLISQKQRRRTRQPSFTRSSQASDAESNTSVTNIKYGA</sequence>
<dbReference type="PROSITE" id="PS50262">
    <property type="entry name" value="G_PROTEIN_RECEP_F1_2"/>
    <property type="match status" value="1"/>
</dbReference>